<dbReference type="SUPFAM" id="SSF51126">
    <property type="entry name" value="Pectin lyase-like"/>
    <property type="match status" value="2"/>
</dbReference>
<comment type="similarity">
    <text evidence="1">Belongs to the intimin/invasin family.</text>
</comment>
<dbReference type="InterPro" id="IPR012334">
    <property type="entry name" value="Pectin_lyas_fold"/>
</dbReference>
<dbReference type="RefSeq" id="WP_015207411.1">
    <property type="nucleotide sequence ID" value="NC_019757.1"/>
</dbReference>
<dbReference type="NCBIfam" id="TIGR01901">
    <property type="entry name" value="adhes_NPXG"/>
    <property type="match status" value="1"/>
</dbReference>
<evidence type="ECO:0000313" key="3">
    <source>
        <dbReference type="EMBL" id="AFZ24155.1"/>
    </source>
</evidence>
<dbReference type="STRING" id="56107.Cylst_1906"/>
<dbReference type="Gene3D" id="2.160.20.10">
    <property type="entry name" value="Single-stranded right-handed beta-helix, Pectin lyase-like"/>
    <property type="match status" value="2"/>
</dbReference>
<organism evidence="3 4">
    <name type="scientific">Cylindrospermum stagnale PCC 7417</name>
    <dbReference type="NCBI Taxonomy" id="56107"/>
    <lineage>
        <taxon>Bacteria</taxon>
        <taxon>Bacillati</taxon>
        <taxon>Cyanobacteriota</taxon>
        <taxon>Cyanophyceae</taxon>
        <taxon>Nostocales</taxon>
        <taxon>Nostocaceae</taxon>
        <taxon>Cylindrospermum</taxon>
    </lineage>
</organism>
<dbReference type="InterPro" id="IPR013783">
    <property type="entry name" value="Ig-like_fold"/>
</dbReference>
<dbReference type="SUPFAM" id="SSF49373">
    <property type="entry name" value="Invasin/intimin cell-adhesion fragments"/>
    <property type="match status" value="3"/>
</dbReference>
<evidence type="ECO:0000259" key="2">
    <source>
        <dbReference type="PROSITE" id="PS51127"/>
    </source>
</evidence>
<dbReference type="Pfam" id="PF02369">
    <property type="entry name" value="Big_1"/>
    <property type="match status" value="1"/>
</dbReference>
<dbReference type="eggNOG" id="COG3210">
    <property type="taxonomic scope" value="Bacteria"/>
</dbReference>
<sequence>MMPIISLVITVYNRELYLRAAIESILAQTRGDFELLIWDDGSTDSTPEIAREYEKRDRRVRVVVAEHQGHGLALKAAIAQTTAPYIGWVDSDDLLAPTALAETAAVLDAQPEVGWVYTDYLDIDEQDNILSYGYRCLVPYSREELLNRFMTFHFRLIRREVFDLVGGINESLKIAEDYDLCLRLSEVAQVQHIFKPLYYYRTHPESISRQRQQEQIRQSHQIITKAQKRRKLWVSSVAASILPLMLGFLPNFAQAQSITPANDGTGTVINTQGNNIDISGGSLSSDRTNLFHSFSQFGVDANQTANFLSQPSIQNILGRVIGGNASLINGLITVTGGNANLYLINPAGILFGANSSLNVPASFTATTANAIGFDNQQWFNAIGANNYSNLNGNPTEFAFTTSQPGNIFNAGNLGVGEGQNLMLLGGTVINTGTVSAANGKITIMAVPGEKLVRLAPANSLLSLDLPIETKAQINPQPFSPLSLPALLTGGNLNSATGVTVENGEIKLTSTNTPIPTDAGTTIISGQVSVANLSNSIADSTGQINILGDRVALLKANLNASGINGGTVLIGGDYQGQGTVPNASRTFVSSDSVINADGLKNGNGGKVIVWADDTTRFFGTITAKGGNGGLVETSGKNSLDVTGAKVDASAINGQAGTWLLDPTDINIIKGGSGTIQAGLFDPSNNSDIDPATIVSALDSGTNVTITTNGGTGGSGDITLTDSINQTGGGNASLTLTARQFFLNPYGQINMTSTGDLTFNLNQVNPDLTNASTSSIQNAINAIGSVAGNTTINLGAGTYTGDTILINKPLTLNGVGASNTKVDGENDHGVFNISDTGGIVTLNDLAIINGKAVGSNGGGIVNSGVTLNINNVIFSSNSTTFDIESGGLGGAIYNSFGDVTVNNSTFSSNSASSNGGAIYNQGGEGGTVTVNNSTFSGNSATNSGGGIYNSFGDVTVNNSTFGGNSAAFGAGFYAYGGAVNVNSSTFSLNSASSNGGGIYRDIVGAKVTLKNTIAAGNTSPTSPDIFGLLDAASSYNLIGDGTGVTGINNGVDGNQVGTAAVPIDPKLSVLGDYGGSTQTFALLPGSLAIDAGTPDRNITTDQRGISRPQGTTPDIGAFELVGYNLIPTAGSGQSTTVNNNFSTDLQAQVTETGFNKPVSGITVNFNAPSSGATASFTGNTTLTTDSSGIVSIPVTANTVAGSYSVSANSGSLTPANFSLTNNPDVAASIIATGGTPQTTVVNTAFANLLQATVKDQYGNLISNATVNFNAPSSGATANFTGNTTLTTDSSGIVSIPVTANTVAGSYSVSANSGSLTPANFSLTNNPDVAASIIATGGTPQATVVNTAFANSLQATVKDQYGNLISNATVNFNAPSSGATANFTGNTTLTTNSSGVVSIPVTANTVAGSYIVSANSGSLIPANFSLTNNNNLDNLPNPEQLAQLPNTQLPLVTLPIAADNAALGIEQKFTNQFQQYLGITAKTEMTTVSQASDILQKIENATGVKPALIYINFVPETLAGSNDLSKNQPIPITSPSDRLELLVITAKGKPIRKVLKVTRSQILAVAQTFKNRVTDPVLRQDYKDSAKQLYEWLITPIETELQERKINNLAFLMDTGLRSLPIAALYDGKQYLVERYSVGLMPSLSLSDTNYVDIKKAEVLGMGASKFANQNPLPAVPIELKTITPRLWQGKSFLNEGFTLKNLQAQRQQTPFGIIHLATHGEFKPGAPSNSYIQLWDTQLRMDRIRELGWNNPPVQLVVLSACRSALGDENAELGFAGFAIQSGAKSALASLWYVSDEGTLGLMSEFYEQLKTAPIKAEALRQTQVAMLKGQVQLADGKLNTSRGDVTLPPVLKELGDKNLQHPYFWSAFTLIGNPW</sequence>
<keyword evidence="4" id="KW-1185">Reference proteome</keyword>
<dbReference type="InterPro" id="IPR011050">
    <property type="entry name" value="Pectin_lyase_fold/virulence"/>
</dbReference>
<dbReference type="InterPro" id="IPR003344">
    <property type="entry name" value="Big_1_dom"/>
</dbReference>
<dbReference type="SMART" id="SM00634">
    <property type="entry name" value="BID_1"/>
    <property type="match status" value="3"/>
</dbReference>
<dbReference type="OrthoDB" id="433405at2"/>
<name>K9WUV5_9NOST</name>
<accession>K9WUV5</accession>
<dbReference type="eggNOG" id="COG4995">
    <property type="taxonomic scope" value="Bacteria"/>
</dbReference>
<dbReference type="Pfam" id="PF00535">
    <property type="entry name" value="Glycos_transf_2"/>
    <property type="match status" value="1"/>
</dbReference>
<dbReference type="Pfam" id="PF05860">
    <property type="entry name" value="TPS"/>
    <property type="match status" value="1"/>
</dbReference>
<dbReference type="InterPro" id="IPR029044">
    <property type="entry name" value="Nucleotide-diphossugar_trans"/>
</dbReference>
<dbReference type="Proteomes" id="UP000010475">
    <property type="component" value="Chromosome"/>
</dbReference>
<dbReference type="EMBL" id="CP003642">
    <property type="protein sequence ID" value="AFZ24155.1"/>
    <property type="molecule type" value="Genomic_DNA"/>
</dbReference>
<dbReference type="SMART" id="SM00912">
    <property type="entry name" value="Haemagg_act"/>
    <property type="match status" value="1"/>
</dbReference>
<dbReference type="KEGG" id="csg:Cylst_1906"/>
<dbReference type="InterPro" id="IPR001173">
    <property type="entry name" value="Glyco_trans_2-like"/>
</dbReference>
<proteinExistence type="inferred from homology"/>
<dbReference type="InterPro" id="IPR059226">
    <property type="entry name" value="Choice_anch_Q_dom"/>
</dbReference>
<feature type="domain" description="Big-1" evidence="2">
    <location>
        <begin position="1228"/>
        <end position="1321"/>
    </location>
</feature>
<dbReference type="InterPro" id="IPR008638">
    <property type="entry name" value="FhaB/CdiA-like_TPS"/>
</dbReference>
<evidence type="ECO:0000256" key="1">
    <source>
        <dbReference type="ARBA" id="ARBA00010116"/>
    </source>
</evidence>
<dbReference type="Pfam" id="PF12770">
    <property type="entry name" value="CHAT"/>
    <property type="match status" value="1"/>
</dbReference>
<reference evidence="3 4" key="1">
    <citation type="submission" date="2012-06" db="EMBL/GenBank/DDBJ databases">
        <title>Finished chromosome of genome of Cylindrospermum stagnale PCC 7417.</title>
        <authorList>
            <consortium name="US DOE Joint Genome Institute"/>
            <person name="Gugger M."/>
            <person name="Coursin T."/>
            <person name="Rippka R."/>
            <person name="Tandeau De Marsac N."/>
            <person name="Huntemann M."/>
            <person name="Wei C.-L."/>
            <person name="Han J."/>
            <person name="Detter J.C."/>
            <person name="Han C."/>
            <person name="Tapia R."/>
            <person name="Chen A."/>
            <person name="Kyrpides N."/>
            <person name="Mavromatis K."/>
            <person name="Markowitz V."/>
            <person name="Szeto E."/>
            <person name="Ivanova N."/>
            <person name="Pagani I."/>
            <person name="Pati A."/>
            <person name="Goodwin L."/>
            <person name="Nordberg H.P."/>
            <person name="Cantor M.N."/>
            <person name="Hua S.X."/>
            <person name="Woyke T."/>
            <person name="Kerfeld C.A."/>
        </authorList>
    </citation>
    <scope>NUCLEOTIDE SEQUENCE [LARGE SCALE GENOMIC DNA]</scope>
    <source>
        <strain evidence="3 4">PCC 7417</strain>
    </source>
</reference>
<feature type="domain" description="Big-1" evidence="2">
    <location>
        <begin position="1331"/>
        <end position="1437"/>
    </location>
</feature>
<dbReference type="SUPFAM" id="SSF53448">
    <property type="entry name" value="Nucleotide-diphospho-sugar transferases"/>
    <property type="match status" value="1"/>
</dbReference>
<protein>
    <submittedName>
        <fullName evidence="3">Filamentous hemagglutinin family N-terminal domain protein</fullName>
    </submittedName>
</protein>
<dbReference type="PATRIC" id="fig|56107.3.peg.2119"/>
<dbReference type="HOGENOM" id="CLU_001178_0_0_3"/>
<gene>
    <name evidence="3" type="ORF">Cylst_1906</name>
</gene>
<dbReference type="NCBIfam" id="NF041518">
    <property type="entry name" value="choice_anch_Q"/>
    <property type="match status" value="1"/>
</dbReference>
<dbReference type="PANTHER" id="PTHR43685">
    <property type="entry name" value="GLYCOSYLTRANSFERASE"/>
    <property type="match status" value="1"/>
</dbReference>
<dbReference type="Gene3D" id="3.90.550.10">
    <property type="entry name" value="Spore Coat Polysaccharide Biosynthesis Protein SpsA, Chain A"/>
    <property type="match status" value="1"/>
</dbReference>
<dbReference type="InterPro" id="IPR008964">
    <property type="entry name" value="Invasin/intimin_cell_adhesion"/>
</dbReference>
<dbReference type="PROSITE" id="PS51127">
    <property type="entry name" value="BIG1"/>
    <property type="match status" value="2"/>
</dbReference>
<dbReference type="eggNOG" id="COG1216">
    <property type="taxonomic scope" value="Bacteria"/>
</dbReference>
<dbReference type="PANTHER" id="PTHR43685:SF2">
    <property type="entry name" value="GLYCOSYLTRANSFERASE 2-LIKE DOMAIN-CONTAINING PROTEIN"/>
    <property type="match status" value="1"/>
</dbReference>
<dbReference type="Gene3D" id="2.60.40.10">
    <property type="entry name" value="Immunoglobulins"/>
    <property type="match status" value="3"/>
</dbReference>
<dbReference type="InterPro" id="IPR050834">
    <property type="entry name" value="Glycosyltransf_2"/>
</dbReference>
<dbReference type="InterPro" id="IPR024983">
    <property type="entry name" value="CHAT_dom"/>
</dbReference>
<evidence type="ECO:0000313" key="4">
    <source>
        <dbReference type="Proteomes" id="UP000010475"/>
    </source>
</evidence>